<dbReference type="AlphaFoldDB" id="A0A9P7F812"/>
<gene>
    <name evidence="2" type="ORF">F5147DRAFT_652772</name>
</gene>
<dbReference type="Gene3D" id="2.40.50.140">
    <property type="entry name" value="Nucleic acid-binding proteins"/>
    <property type="match status" value="1"/>
</dbReference>
<dbReference type="InterPro" id="IPR012340">
    <property type="entry name" value="NA-bd_OB-fold"/>
</dbReference>
<sequence length="383" mass="42518">MALRFSSALSSTSNVRFILDCYSGLKTSPSHPATYAPGAITHCFWHQEDTPGNRDEMRASPDVLTPAMPSEHTELFPYFEGYCGTPISALAPSQQGGAVHNIAYCCCPVSAVNMQPTPPVDEFASLSLTEQKALCLLADGKGIRMSSDEWQHRSWCSKINDKRIRLLNSLAQQLKAKLIAAGMLNLALPEVKIHLDSSKSSDLHSKKDLRIFPANISTEDPTEPAFNTLVRIMATRHHWMAQMAGHASIKFYVELVLKGRNEREKKVTEDAFVIRTFRNVMFKWDTQFDAENYTISVPLSNTGRPDVTISVFDKVIVRIEVDKDKNTQRGQVKMTLLAYPPLSGVMHCLSAILVKQCSKGLEMDAEGATYWPMQRGKAAGAHA</sequence>
<dbReference type="Proteomes" id="UP000823399">
    <property type="component" value="Unassembled WGS sequence"/>
</dbReference>
<reference evidence="2" key="1">
    <citation type="journal article" date="2020" name="New Phytol.">
        <title>Comparative genomics reveals dynamic genome evolution in host specialist ectomycorrhizal fungi.</title>
        <authorList>
            <person name="Lofgren L.A."/>
            <person name="Nguyen N.H."/>
            <person name="Vilgalys R."/>
            <person name="Ruytinx J."/>
            <person name="Liao H.L."/>
            <person name="Branco S."/>
            <person name="Kuo A."/>
            <person name="LaButti K."/>
            <person name="Lipzen A."/>
            <person name="Andreopoulos W."/>
            <person name="Pangilinan J."/>
            <person name="Riley R."/>
            <person name="Hundley H."/>
            <person name="Na H."/>
            <person name="Barry K."/>
            <person name="Grigoriev I.V."/>
            <person name="Stajich J.E."/>
            <person name="Kennedy P.G."/>
        </authorList>
    </citation>
    <scope>NUCLEOTIDE SEQUENCE</scope>
    <source>
        <strain evidence="2">FC423</strain>
    </source>
</reference>
<name>A0A9P7F812_9AGAM</name>
<evidence type="ECO:0000259" key="1">
    <source>
        <dbReference type="Pfam" id="PF17215"/>
    </source>
</evidence>
<dbReference type="RefSeq" id="XP_041292837.1">
    <property type="nucleotide sequence ID" value="XM_041433677.1"/>
</dbReference>
<feature type="domain" description="Exosome complex exonuclease RRP44 S1" evidence="1">
    <location>
        <begin position="285"/>
        <end position="334"/>
    </location>
</feature>
<proteinExistence type="predicted"/>
<dbReference type="GeneID" id="64695936"/>
<keyword evidence="3" id="KW-1185">Reference proteome</keyword>
<dbReference type="InterPro" id="IPR033770">
    <property type="entry name" value="RRP44_S1"/>
</dbReference>
<evidence type="ECO:0000313" key="2">
    <source>
        <dbReference type="EMBL" id="KAG2108392.1"/>
    </source>
</evidence>
<protein>
    <recommendedName>
        <fullName evidence="1">Exosome complex exonuclease RRP44 S1 domain-containing protein</fullName>
    </recommendedName>
</protein>
<accession>A0A9P7F812</accession>
<dbReference type="EMBL" id="JABBWM010000027">
    <property type="protein sequence ID" value="KAG2108392.1"/>
    <property type="molecule type" value="Genomic_DNA"/>
</dbReference>
<dbReference type="Pfam" id="PF17215">
    <property type="entry name" value="Rrp44_S1"/>
    <property type="match status" value="1"/>
</dbReference>
<evidence type="ECO:0000313" key="3">
    <source>
        <dbReference type="Proteomes" id="UP000823399"/>
    </source>
</evidence>
<dbReference type="OrthoDB" id="2678855at2759"/>
<comment type="caution">
    <text evidence="2">The sequence shown here is derived from an EMBL/GenBank/DDBJ whole genome shotgun (WGS) entry which is preliminary data.</text>
</comment>
<organism evidence="2 3">
    <name type="scientific">Suillus discolor</name>
    <dbReference type="NCBI Taxonomy" id="1912936"/>
    <lineage>
        <taxon>Eukaryota</taxon>
        <taxon>Fungi</taxon>
        <taxon>Dikarya</taxon>
        <taxon>Basidiomycota</taxon>
        <taxon>Agaricomycotina</taxon>
        <taxon>Agaricomycetes</taxon>
        <taxon>Agaricomycetidae</taxon>
        <taxon>Boletales</taxon>
        <taxon>Suillineae</taxon>
        <taxon>Suillaceae</taxon>
        <taxon>Suillus</taxon>
    </lineage>
</organism>